<dbReference type="SMART" id="SM01266">
    <property type="entry name" value="Mac"/>
    <property type="match status" value="1"/>
</dbReference>
<feature type="region of interest" description="Disordered" evidence="3">
    <location>
        <begin position="1"/>
        <end position="30"/>
    </location>
</feature>
<evidence type="ECO:0000256" key="3">
    <source>
        <dbReference type="SAM" id="MobiDB-lite"/>
    </source>
</evidence>
<dbReference type="FunFam" id="2.160.10.10:FF:000008">
    <property type="entry name" value="Maltose O-acetyltransferase"/>
    <property type="match status" value="1"/>
</dbReference>
<evidence type="ECO:0000313" key="7">
    <source>
        <dbReference type="Proteomes" id="UP000247702"/>
    </source>
</evidence>
<dbReference type="OrthoDB" id="25818at2759"/>
<dbReference type="STRING" id="94130.A0A2Z6RIY5"/>
<dbReference type="AlphaFoldDB" id="A0A2Z6RIY5"/>
<dbReference type="InterPro" id="IPR018357">
    <property type="entry name" value="Hexapep_transf_CS"/>
</dbReference>
<evidence type="ECO:0000256" key="2">
    <source>
        <dbReference type="ARBA" id="ARBA00022679"/>
    </source>
</evidence>
<evidence type="ECO:0000313" key="5">
    <source>
        <dbReference type="EMBL" id="GBC02596.1"/>
    </source>
</evidence>
<evidence type="ECO:0000256" key="1">
    <source>
        <dbReference type="ARBA" id="ARBA00007274"/>
    </source>
</evidence>
<accession>A0A2Z6RIY5</accession>
<evidence type="ECO:0000259" key="4">
    <source>
        <dbReference type="SMART" id="SM01266"/>
    </source>
</evidence>
<reference evidence="5 7" key="1">
    <citation type="submission" date="2017-11" db="EMBL/GenBank/DDBJ databases">
        <title>The genome of Rhizophagus clarus HR1 reveals common genetic basis of auxotrophy among arbuscular mycorrhizal fungi.</title>
        <authorList>
            <person name="Kobayashi Y."/>
        </authorList>
    </citation>
    <scope>NUCLEOTIDE SEQUENCE [LARGE SCALE GENOMIC DNA]</scope>
    <source>
        <strain evidence="5 7">HR1</strain>
    </source>
</reference>
<dbReference type="EMBL" id="BEXD01003837">
    <property type="protein sequence ID" value="GBC02596.1"/>
    <property type="molecule type" value="Genomic_DNA"/>
</dbReference>
<dbReference type="InterPro" id="IPR011004">
    <property type="entry name" value="Trimer_LpxA-like_sf"/>
</dbReference>
<comment type="caution">
    <text evidence="5">The sequence shown here is derived from an EMBL/GenBank/DDBJ whole genome shotgun (WGS) entry which is preliminary data.</text>
</comment>
<comment type="similarity">
    <text evidence="1">Belongs to the transferase hexapeptide repeat family.</text>
</comment>
<dbReference type="Pfam" id="PF00132">
    <property type="entry name" value="Hexapep"/>
    <property type="match status" value="1"/>
</dbReference>
<dbReference type="Pfam" id="PF12464">
    <property type="entry name" value="Mac"/>
    <property type="match status" value="1"/>
</dbReference>
<dbReference type="GO" id="GO:0008374">
    <property type="term" value="F:O-acyltransferase activity"/>
    <property type="evidence" value="ECO:0007669"/>
    <property type="project" value="TreeGrafter"/>
</dbReference>
<dbReference type="PROSITE" id="PS00101">
    <property type="entry name" value="HEXAPEP_TRANSFERASES"/>
    <property type="match status" value="1"/>
</dbReference>
<dbReference type="CDD" id="cd03357">
    <property type="entry name" value="LbH_MAT_GAT"/>
    <property type="match status" value="1"/>
</dbReference>
<sequence length="229" mass="25408">MSGKNGNTLNEKEKTFTGHPFSPFSQMAEKNGKTLSEKEKALAGLPYSPFSEELMNDQFRVREILFKFNNSKPGRFNSEEFRERDNMIRQLFGSVGEILYVEPPFRCDYGYNIHVGEKFYSNYNCTILDCNKVTIGDRVMFGPNVSLFTATHPTQPEVRAEGPQSAFPIKIGNDVWIGGGAIICPGITIGDGVTVGAGSVVTKDVPPYVIVAGSPAKIIKRLERKQKET</sequence>
<dbReference type="InterPro" id="IPR051159">
    <property type="entry name" value="Hexapeptide_acetyltransf"/>
</dbReference>
<dbReference type="GO" id="GO:0016407">
    <property type="term" value="F:acetyltransferase activity"/>
    <property type="evidence" value="ECO:0007669"/>
    <property type="project" value="InterPro"/>
</dbReference>
<name>A0A2Z6RIY5_9GLOM</name>
<dbReference type="EMBL" id="BLAL01000208">
    <property type="protein sequence ID" value="GES91958.1"/>
    <property type="molecule type" value="Genomic_DNA"/>
</dbReference>
<organism evidence="5 7">
    <name type="scientific">Rhizophagus clarus</name>
    <dbReference type="NCBI Taxonomy" id="94130"/>
    <lineage>
        <taxon>Eukaryota</taxon>
        <taxon>Fungi</taxon>
        <taxon>Fungi incertae sedis</taxon>
        <taxon>Mucoromycota</taxon>
        <taxon>Glomeromycotina</taxon>
        <taxon>Glomeromycetes</taxon>
        <taxon>Glomerales</taxon>
        <taxon>Glomeraceae</taxon>
        <taxon>Rhizophagus</taxon>
    </lineage>
</organism>
<dbReference type="PANTHER" id="PTHR23416:SF23">
    <property type="entry name" value="ACETYLTRANSFERASE C18B11.09C-RELATED"/>
    <property type="match status" value="1"/>
</dbReference>
<dbReference type="Proteomes" id="UP000615446">
    <property type="component" value="Unassembled WGS sequence"/>
</dbReference>
<evidence type="ECO:0000313" key="6">
    <source>
        <dbReference type="EMBL" id="GES91958.1"/>
    </source>
</evidence>
<feature type="domain" description="Maltose/galactoside acetyltransferase" evidence="4">
    <location>
        <begin position="38"/>
        <end position="97"/>
    </location>
</feature>
<dbReference type="Gene3D" id="2.160.10.10">
    <property type="entry name" value="Hexapeptide repeat proteins"/>
    <property type="match status" value="1"/>
</dbReference>
<dbReference type="InterPro" id="IPR001451">
    <property type="entry name" value="Hexapep"/>
</dbReference>
<dbReference type="PANTHER" id="PTHR23416">
    <property type="entry name" value="SIALIC ACID SYNTHASE-RELATED"/>
    <property type="match status" value="1"/>
</dbReference>
<keyword evidence="7" id="KW-1185">Reference proteome</keyword>
<protein>
    <submittedName>
        <fullName evidence="6">Sugar O-acetyltransferase</fullName>
    </submittedName>
</protein>
<proteinExistence type="inferred from homology"/>
<gene>
    <name evidence="6" type="ORF">RCL2_001875700</name>
    <name evidence="5" type="ORF">RclHR1_00470026</name>
</gene>
<dbReference type="SUPFAM" id="SSF51161">
    <property type="entry name" value="Trimeric LpxA-like enzymes"/>
    <property type="match status" value="1"/>
</dbReference>
<dbReference type="Proteomes" id="UP000247702">
    <property type="component" value="Unassembled WGS sequence"/>
</dbReference>
<keyword evidence="2 6" id="KW-0808">Transferase</keyword>
<reference evidence="6" key="2">
    <citation type="submission" date="2019-10" db="EMBL/GenBank/DDBJ databases">
        <title>Conservation and host-specific expression of non-tandemly repeated heterogenous ribosome RNA gene in arbuscular mycorrhizal fungi.</title>
        <authorList>
            <person name="Maeda T."/>
            <person name="Kobayashi Y."/>
            <person name="Nakagawa T."/>
            <person name="Ezawa T."/>
            <person name="Yamaguchi K."/>
            <person name="Bino T."/>
            <person name="Nishimoto Y."/>
            <person name="Shigenobu S."/>
            <person name="Kawaguchi M."/>
        </authorList>
    </citation>
    <scope>NUCLEOTIDE SEQUENCE</scope>
    <source>
        <strain evidence="6">HR1</strain>
    </source>
</reference>
<dbReference type="InterPro" id="IPR024688">
    <property type="entry name" value="Mac_dom"/>
</dbReference>